<feature type="transmembrane region" description="Helical" evidence="6">
    <location>
        <begin position="43"/>
        <end position="67"/>
    </location>
</feature>
<feature type="transmembrane region" description="Helical" evidence="6">
    <location>
        <begin position="274"/>
        <end position="300"/>
    </location>
</feature>
<evidence type="ECO:0000256" key="2">
    <source>
        <dbReference type="ARBA" id="ARBA00022475"/>
    </source>
</evidence>
<reference evidence="8 9" key="1">
    <citation type="submission" date="2016-06" db="EMBL/GenBank/DDBJ databases">
        <title>Complete genome sequences of Bordetella bronchialis and Bordetella flabilis.</title>
        <authorList>
            <person name="LiPuma J.J."/>
            <person name="Spilker T."/>
        </authorList>
    </citation>
    <scope>NUCLEOTIDE SEQUENCE [LARGE SCALE GENOMIC DNA]</scope>
    <source>
        <strain evidence="8 9">AU3182</strain>
    </source>
</reference>
<keyword evidence="5 6" id="KW-0472">Membrane</keyword>
<evidence type="ECO:0000256" key="5">
    <source>
        <dbReference type="ARBA" id="ARBA00023136"/>
    </source>
</evidence>
<feature type="domain" description="Copper resistance protein D" evidence="7">
    <location>
        <begin position="196"/>
        <end position="300"/>
    </location>
</feature>
<feature type="transmembrane region" description="Helical" evidence="6">
    <location>
        <begin position="12"/>
        <end position="31"/>
    </location>
</feature>
<dbReference type="Pfam" id="PF05425">
    <property type="entry name" value="CopD"/>
    <property type="match status" value="1"/>
</dbReference>
<evidence type="ECO:0000313" key="9">
    <source>
        <dbReference type="Proteomes" id="UP000091897"/>
    </source>
</evidence>
<evidence type="ECO:0000256" key="4">
    <source>
        <dbReference type="ARBA" id="ARBA00022989"/>
    </source>
</evidence>
<keyword evidence="2" id="KW-1003">Cell membrane</keyword>
<feature type="transmembrane region" description="Helical" evidence="6">
    <location>
        <begin position="235"/>
        <end position="253"/>
    </location>
</feature>
<sequence>MDDTLHVVVRWALYLDLGLMAGLPLAALLAFRQDAGRMALAIGLRRLLVVLASMGLLVSLCHLAMLARAMSGVAALSDLDGEVFATVLGHTDAGIAWWIRIAALVSVALLTRAARSRGSLPIRSLSVLGAVPLVSLAWTGHAAMNEGARAYIHMAADIVHLIAAAAWLGALAAFALLLRQRGVVSLSRWRLAHQGLSRFAWPGTAIVLALGVSGALNYCLAAGPRLSPLMTTQYGLLLVAKLTLVAAMIALAAGNRYRLVPALGRAIEARHAPVAATALGRSVLLEAGAATLILAIVAWLGMLDPSPSS</sequence>
<dbReference type="PANTHER" id="PTHR34820:SF4">
    <property type="entry name" value="INNER MEMBRANE PROTEIN YEBZ"/>
    <property type="match status" value="1"/>
</dbReference>
<evidence type="ECO:0000256" key="1">
    <source>
        <dbReference type="ARBA" id="ARBA00004651"/>
    </source>
</evidence>
<keyword evidence="3 6" id="KW-0812">Transmembrane</keyword>
<evidence type="ECO:0000259" key="7">
    <source>
        <dbReference type="Pfam" id="PF05425"/>
    </source>
</evidence>
<dbReference type="InterPro" id="IPR032694">
    <property type="entry name" value="CopC/D"/>
</dbReference>
<feature type="transmembrane region" description="Helical" evidence="6">
    <location>
        <begin position="199"/>
        <end position="223"/>
    </location>
</feature>
<feature type="transmembrane region" description="Helical" evidence="6">
    <location>
        <begin position="150"/>
        <end position="178"/>
    </location>
</feature>
<dbReference type="InterPro" id="IPR047689">
    <property type="entry name" value="CopD"/>
</dbReference>
<dbReference type="PANTHER" id="PTHR34820">
    <property type="entry name" value="INNER MEMBRANE PROTEIN YEBZ"/>
    <property type="match status" value="1"/>
</dbReference>
<protein>
    <recommendedName>
        <fullName evidence="7">Copper resistance protein D domain-containing protein</fullName>
    </recommendedName>
</protein>
<dbReference type="NCBIfam" id="NF033808">
    <property type="entry name" value="copper_CopD"/>
    <property type="match status" value="1"/>
</dbReference>
<keyword evidence="4 6" id="KW-1133">Transmembrane helix</keyword>
<proteinExistence type="predicted"/>
<keyword evidence="9" id="KW-1185">Reference proteome</keyword>
<accession>A0ABM6CSU6</accession>
<dbReference type="EMBL" id="CP016170">
    <property type="protein sequence ID" value="ANN67093.1"/>
    <property type="molecule type" value="Genomic_DNA"/>
</dbReference>
<evidence type="ECO:0000256" key="6">
    <source>
        <dbReference type="SAM" id="Phobius"/>
    </source>
</evidence>
<feature type="transmembrane region" description="Helical" evidence="6">
    <location>
        <begin position="125"/>
        <end position="144"/>
    </location>
</feature>
<evidence type="ECO:0000313" key="8">
    <source>
        <dbReference type="EMBL" id="ANN67093.1"/>
    </source>
</evidence>
<evidence type="ECO:0000256" key="3">
    <source>
        <dbReference type="ARBA" id="ARBA00022692"/>
    </source>
</evidence>
<feature type="transmembrane region" description="Helical" evidence="6">
    <location>
        <begin position="95"/>
        <end position="113"/>
    </location>
</feature>
<dbReference type="Proteomes" id="UP000091897">
    <property type="component" value="Chromosome"/>
</dbReference>
<dbReference type="InterPro" id="IPR008457">
    <property type="entry name" value="Cu-R_CopD_dom"/>
</dbReference>
<dbReference type="RefSeq" id="WP_066349749.1">
    <property type="nucleotide sequence ID" value="NZ_CBCSFJ010000007.1"/>
</dbReference>
<name>A0ABM6CSU6_9BORD</name>
<comment type="subcellular location">
    <subcellularLocation>
        <location evidence="1">Cell membrane</location>
        <topology evidence="1">Multi-pass membrane protein</topology>
    </subcellularLocation>
</comment>
<gene>
    <name evidence="8" type="ORF">BAU06_13055</name>
</gene>
<organism evidence="8 9">
    <name type="scientific">Bordetella bronchialis</name>
    <dbReference type="NCBI Taxonomy" id="463025"/>
    <lineage>
        <taxon>Bacteria</taxon>
        <taxon>Pseudomonadati</taxon>
        <taxon>Pseudomonadota</taxon>
        <taxon>Betaproteobacteria</taxon>
        <taxon>Burkholderiales</taxon>
        <taxon>Alcaligenaceae</taxon>
        <taxon>Bordetella</taxon>
    </lineage>
</organism>